<keyword evidence="2" id="KW-0732">Signal</keyword>
<dbReference type="RefSeq" id="WP_116033281.1">
    <property type="nucleotide sequence ID" value="NZ_JBHLVV010000029.1"/>
</dbReference>
<dbReference type="EMBL" id="QNUG01000007">
    <property type="protein sequence ID" value="REC71859.1"/>
    <property type="molecule type" value="Genomic_DNA"/>
</dbReference>
<accession>A0A3D9D1H2</accession>
<dbReference type="OrthoDB" id="1440774at2"/>
<dbReference type="AlphaFoldDB" id="A0A3D9D1H2"/>
<name>A0A3D9D1H2_9FLAO</name>
<dbReference type="InterPro" id="IPR005901">
    <property type="entry name" value="GLPGLI"/>
</dbReference>
<dbReference type="NCBIfam" id="TIGR01200">
    <property type="entry name" value="GLPGLI"/>
    <property type="match status" value="1"/>
</dbReference>
<reference evidence="3 4" key="1">
    <citation type="journal article" date="2006" name="Int. J. Syst. Evol. Microbiol.">
        <title>Chryseobacterium hispanicum sp. nov., isolated from the drinking water distribution system of Sevilla, Spain.</title>
        <authorList>
            <person name="Gallego V."/>
            <person name="Garcia M.T."/>
            <person name="Ventosa A."/>
        </authorList>
    </citation>
    <scope>NUCLEOTIDE SEQUENCE [LARGE SCALE GENOMIC DNA]</scope>
    <source>
        <strain evidence="3 4">KCTC 22104</strain>
    </source>
</reference>
<feature type="compositionally biased region" description="Gly residues" evidence="1">
    <location>
        <begin position="232"/>
        <end position="246"/>
    </location>
</feature>
<proteinExistence type="predicted"/>
<organism evidence="3 4">
    <name type="scientific">Epilithonimonas hispanica</name>
    <dbReference type="NCBI Taxonomy" id="358687"/>
    <lineage>
        <taxon>Bacteria</taxon>
        <taxon>Pseudomonadati</taxon>
        <taxon>Bacteroidota</taxon>
        <taxon>Flavobacteriia</taxon>
        <taxon>Flavobacteriales</taxon>
        <taxon>Weeksellaceae</taxon>
        <taxon>Chryseobacterium group</taxon>
        <taxon>Epilithonimonas</taxon>
    </lineage>
</organism>
<comment type="caution">
    <text evidence="3">The sequence shown here is derived from an EMBL/GenBank/DDBJ whole genome shotgun (WGS) entry which is preliminary data.</text>
</comment>
<feature type="region of interest" description="Disordered" evidence="1">
    <location>
        <begin position="222"/>
        <end position="255"/>
    </location>
</feature>
<protein>
    <submittedName>
        <fullName evidence="3">GLPGLI family protein</fullName>
    </submittedName>
</protein>
<feature type="signal peptide" evidence="2">
    <location>
        <begin position="1"/>
        <end position="17"/>
    </location>
</feature>
<feature type="chain" id="PRO_5017823724" evidence="2">
    <location>
        <begin position="18"/>
        <end position="275"/>
    </location>
</feature>
<evidence type="ECO:0000256" key="2">
    <source>
        <dbReference type="SAM" id="SignalP"/>
    </source>
</evidence>
<evidence type="ECO:0000313" key="3">
    <source>
        <dbReference type="EMBL" id="REC71859.1"/>
    </source>
</evidence>
<sequence length="275" mass="31602">MKFFKILSLFAMPFVMAQQGTRFVYQATLTPDSTNVEKKTELAYLDTDGKKSVFYAENAMKRDSLMERMRTTQNFNREQMQSLRSNLQFTIEKDLTNQSLIYKSRIGRDNYSYSETPTFDWKILPETVKIGDYQTQKAETKFGGRTWYAWFTQEIPLQDGPYKFSGLPGLIVKVQDERGDYSFDLMQTKKIAEIYQPLNRGQVIALPKSKYVEMEKKMQKDPASFFSAQRSSGGGRGPAGGGGGNRPGMDPKQIQEFQKRMEAEIKSKNNPIELK</sequence>
<dbReference type="Proteomes" id="UP000256326">
    <property type="component" value="Unassembled WGS sequence"/>
</dbReference>
<gene>
    <name evidence="3" type="ORF">DRF58_04290</name>
</gene>
<evidence type="ECO:0000256" key="1">
    <source>
        <dbReference type="SAM" id="MobiDB-lite"/>
    </source>
</evidence>
<evidence type="ECO:0000313" key="4">
    <source>
        <dbReference type="Proteomes" id="UP000256326"/>
    </source>
</evidence>
<dbReference type="Pfam" id="PF09697">
    <property type="entry name" value="Porph_ging"/>
    <property type="match status" value="1"/>
</dbReference>
<keyword evidence="4" id="KW-1185">Reference proteome</keyword>